<dbReference type="Proteomes" id="UP000623681">
    <property type="component" value="Unassembled WGS sequence"/>
</dbReference>
<comment type="caution">
    <text evidence="3">The sequence shown here is derived from an EMBL/GenBank/DDBJ whole genome shotgun (WGS) entry which is preliminary data.</text>
</comment>
<evidence type="ECO:0000313" key="4">
    <source>
        <dbReference type="Proteomes" id="UP000623681"/>
    </source>
</evidence>
<sequence>MNPKGLSISMIFEAESANYGEAVGNVASLKKMARDKGEQYTYISRQAIRYNISEQLGEAYAQVKAEGSGDKKVIQFAADASIDKYPEIDFFGYMKTEKSTSGKKRSAKVRLSNAISLETYKGDLDFLTNKGLADRLNENMNIAQSEIHRSYYRYTITADLDQIGFDEVDNIEVSNEEKARRVKKLLDTVAMLYRDIRGRREDLKPLFAIGGVYDIKNPIFQNILNVKNNKVSVEEIKGVLFDNIKKDTFCGLIPEKFDNDSEVKEKLNALSMPEFFGKVKEKVDEYYEKGC</sequence>
<evidence type="ECO:0000313" key="3">
    <source>
        <dbReference type="EMBL" id="MBL4931896.1"/>
    </source>
</evidence>
<proteinExistence type="predicted"/>
<keyword evidence="1" id="KW-0051">Antiviral defense</keyword>
<protein>
    <submittedName>
        <fullName evidence="3">Type I-B CRISPR-associated protein Cas7/Cst2/DevR</fullName>
    </submittedName>
</protein>
<comment type="function">
    <text evidence="2">CRISPR (clustered regularly interspaced short palindromic repeat) is an adaptive immune system that provides protection against mobile genetic elements (viruses, transposable elements and conjugative plasmids). CRISPR clusters contain spacers, sequences complementary to antecedent mobile elements, and target invading nucleic acids. CRISPR clusters are transcribed and processed into CRISPR RNA (crRNA).</text>
</comment>
<dbReference type="NCBIfam" id="TIGR02585">
    <property type="entry name" value="cas_Cst2_DevR"/>
    <property type="match status" value="1"/>
</dbReference>
<dbReference type="EMBL" id="JAESWA010000022">
    <property type="protein sequence ID" value="MBL4931896.1"/>
    <property type="molecule type" value="Genomic_DNA"/>
</dbReference>
<name>A0A937FI75_9CLOT</name>
<dbReference type="NCBIfam" id="TIGR01875">
    <property type="entry name" value="cas_MJ0381"/>
    <property type="match status" value="1"/>
</dbReference>
<gene>
    <name evidence="3" type="primary">cas7i</name>
    <name evidence="3" type="ORF">JK634_08770</name>
</gene>
<evidence type="ECO:0000256" key="1">
    <source>
        <dbReference type="ARBA" id="ARBA00023118"/>
    </source>
</evidence>
<accession>A0A937FI75</accession>
<dbReference type="InterPro" id="IPR010154">
    <property type="entry name" value="CRISPR-assoc_Cas7/Cst2/DevR"/>
</dbReference>
<organism evidence="3 4">
    <name type="scientific">Clostridium paridis</name>
    <dbReference type="NCBI Taxonomy" id="2803863"/>
    <lineage>
        <taxon>Bacteria</taxon>
        <taxon>Bacillati</taxon>
        <taxon>Bacillota</taxon>
        <taxon>Clostridia</taxon>
        <taxon>Eubacteriales</taxon>
        <taxon>Clostridiaceae</taxon>
        <taxon>Clostridium</taxon>
    </lineage>
</organism>
<keyword evidence="4" id="KW-1185">Reference proteome</keyword>
<dbReference type="Pfam" id="PF01905">
    <property type="entry name" value="DevR"/>
    <property type="match status" value="1"/>
</dbReference>
<dbReference type="InterPro" id="IPR013414">
    <property type="entry name" value="Cas7/Cst2/DevR_sub_I-B/Tneap"/>
</dbReference>
<dbReference type="GO" id="GO:0051607">
    <property type="term" value="P:defense response to virus"/>
    <property type="evidence" value="ECO:0007669"/>
    <property type="project" value="UniProtKB-KW"/>
</dbReference>
<reference evidence="3" key="1">
    <citation type="submission" date="2021-01" db="EMBL/GenBank/DDBJ databases">
        <title>Genome public.</title>
        <authorList>
            <person name="Liu C."/>
            <person name="Sun Q."/>
        </authorList>
    </citation>
    <scope>NUCLEOTIDE SEQUENCE</scope>
    <source>
        <strain evidence="3">YIM B02565</strain>
    </source>
</reference>
<evidence type="ECO:0000256" key="2">
    <source>
        <dbReference type="ARBA" id="ARBA00025626"/>
    </source>
</evidence>
<dbReference type="AlphaFoldDB" id="A0A937FI75"/>